<dbReference type="Proteomes" id="UP000006431">
    <property type="component" value="Unassembled WGS sequence"/>
</dbReference>
<accession>H1FUY1</accession>
<sequence>MTKLFQALLSGIFFTFILDFFIFLGIKNNYIDFYKIDLYYNILFADHQNIYVYMIVSALLGFIITYINNIKLSLIVVGFLSILSLSTLIAPIGHSLGEMLLMNKNVTYKDSKYTYTGDVYYNGRTKITFYDYELKKTILLNKKDLMK</sequence>
<accession>B6BKD3</accession>
<evidence type="ECO:0000313" key="2">
    <source>
        <dbReference type="EMBL" id="EHP28988.1"/>
    </source>
</evidence>
<name>B6BKD3_SULGG</name>
<proteinExistence type="predicted"/>
<keyword evidence="3" id="KW-1185">Reference proteome</keyword>
<keyword evidence="1" id="KW-0812">Transmembrane</keyword>
<dbReference type="EMBL" id="AFRZ01000001">
    <property type="protein sequence ID" value="EHP28988.1"/>
    <property type="molecule type" value="Genomic_DNA"/>
</dbReference>
<dbReference type="OrthoDB" id="5334865at2"/>
<dbReference type="HOGENOM" id="CLU_1776499_0_0_7"/>
<dbReference type="AlphaFoldDB" id="B6BKD3"/>
<keyword evidence="1" id="KW-1133">Transmembrane helix</keyword>
<evidence type="ECO:0000256" key="1">
    <source>
        <dbReference type="SAM" id="Phobius"/>
    </source>
</evidence>
<feature type="transmembrane region" description="Helical" evidence="1">
    <location>
        <begin position="7"/>
        <end position="30"/>
    </location>
</feature>
<keyword evidence="1" id="KW-0472">Membrane</keyword>
<feature type="transmembrane region" description="Helical" evidence="1">
    <location>
        <begin position="74"/>
        <end position="93"/>
    </location>
</feature>
<dbReference type="eggNOG" id="ENOG5032Q2G">
    <property type="taxonomic scope" value="Bacteria"/>
</dbReference>
<evidence type="ECO:0000313" key="3">
    <source>
        <dbReference type="Proteomes" id="UP000006431"/>
    </source>
</evidence>
<dbReference type="STRING" id="929558.SMGD1_0461"/>
<gene>
    <name evidence="2" type="ORF">SMGD1_0461</name>
</gene>
<feature type="transmembrane region" description="Helical" evidence="1">
    <location>
        <begin position="50"/>
        <end position="67"/>
    </location>
</feature>
<dbReference type="PATRIC" id="fig|929558.5.peg.459"/>
<reference evidence="2 3" key="1">
    <citation type="journal article" date="2012" name="Proc. Natl. Acad. Sci. U.S.A.">
        <title>Genome and physiology of a model Epsilonproteobacterium responsible for sulfide detoxification in marine oxygen depletion zones.</title>
        <authorList>
            <person name="Grote J."/>
            <person name="Schott T."/>
            <person name="Bruckner C.G."/>
            <person name="Glockner F.O."/>
            <person name="Jost G."/>
            <person name="Teeling H."/>
            <person name="Labrenz M."/>
            <person name="Jurgens K."/>
        </authorList>
    </citation>
    <scope>NUCLEOTIDE SEQUENCE [LARGE SCALE GENOMIC DNA]</scope>
    <source>
        <strain evidence="2 3">GD1</strain>
    </source>
</reference>
<protein>
    <submittedName>
        <fullName evidence="2">Uncharacterized protein</fullName>
    </submittedName>
</protein>
<dbReference type="RefSeq" id="WP_008337848.1">
    <property type="nucleotide sequence ID" value="NZ_AFRZ01000001.1"/>
</dbReference>
<organism evidence="2 3">
    <name type="scientific">Sulfurimonas gotlandica (strain DSM 19862 / JCM 16533 / GD1)</name>
    <dbReference type="NCBI Taxonomy" id="929558"/>
    <lineage>
        <taxon>Bacteria</taxon>
        <taxon>Pseudomonadati</taxon>
        <taxon>Campylobacterota</taxon>
        <taxon>Epsilonproteobacteria</taxon>
        <taxon>Campylobacterales</taxon>
        <taxon>Sulfurimonadaceae</taxon>
        <taxon>Sulfurimonas</taxon>
    </lineage>
</organism>
<comment type="caution">
    <text evidence="2">The sequence shown here is derived from an EMBL/GenBank/DDBJ whole genome shotgun (WGS) entry which is preliminary data.</text>
</comment>